<dbReference type="PANTHER" id="PTHR43077:SF8">
    <property type="entry name" value="DOXORUBICIN RESISTANCE ABC TRANSPORTER PERMEASE PROTEIN DRRB"/>
    <property type="match status" value="1"/>
</dbReference>
<feature type="transmembrane region" description="Helical" evidence="8">
    <location>
        <begin position="391"/>
        <end position="412"/>
    </location>
</feature>
<dbReference type="Proteomes" id="UP000475545">
    <property type="component" value="Unassembled WGS sequence"/>
</dbReference>
<evidence type="ECO:0000256" key="6">
    <source>
        <dbReference type="ARBA" id="ARBA00023136"/>
    </source>
</evidence>
<comment type="similarity">
    <text evidence="2">Belongs to the ABC-2 integral membrane protein family.</text>
</comment>
<evidence type="ECO:0000259" key="9">
    <source>
        <dbReference type="Pfam" id="PF12051"/>
    </source>
</evidence>
<comment type="caution">
    <text evidence="10">The sequence shown here is derived from an EMBL/GenBank/DDBJ whole genome shotgun (WGS) entry which is preliminary data.</text>
</comment>
<dbReference type="InterPro" id="IPR051328">
    <property type="entry name" value="T7SS_ABC-Transporter"/>
</dbReference>
<dbReference type="EMBL" id="WMBR01000001">
    <property type="protein sequence ID" value="MXP20997.1"/>
    <property type="molecule type" value="Genomic_DNA"/>
</dbReference>
<feature type="transmembrane region" description="Helical" evidence="8">
    <location>
        <begin position="42"/>
        <end position="64"/>
    </location>
</feature>
<accession>A0A6L7GNP6</accession>
<dbReference type="PANTHER" id="PTHR43077">
    <property type="entry name" value="TRANSPORT PERMEASE YVFS-RELATED"/>
    <property type="match status" value="1"/>
</dbReference>
<dbReference type="Gene3D" id="3.40.1710.10">
    <property type="entry name" value="abc type-2 transporter like domain"/>
    <property type="match status" value="1"/>
</dbReference>
<evidence type="ECO:0000256" key="3">
    <source>
        <dbReference type="ARBA" id="ARBA00022475"/>
    </source>
</evidence>
<keyword evidence="6 8" id="KW-0472">Membrane</keyword>
<evidence type="ECO:0000256" key="7">
    <source>
        <dbReference type="SAM" id="MobiDB-lite"/>
    </source>
</evidence>
<dbReference type="InterPro" id="IPR022703">
    <property type="entry name" value="DUF3533"/>
</dbReference>
<keyword evidence="3" id="KW-1003">Cell membrane</keyword>
<evidence type="ECO:0000256" key="2">
    <source>
        <dbReference type="ARBA" id="ARBA00007783"/>
    </source>
</evidence>
<feature type="domain" description="DUF3533" evidence="9">
    <location>
        <begin position="47"/>
        <end position="416"/>
    </location>
</feature>
<evidence type="ECO:0000313" key="11">
    <source>
        <dbReference type="Proteomes" id="UP000475545"/>
    </source>
</evidence>
<evidence type="ECO:0000256" key="1">
    <source>
        <dbReference type="ARBA" id="ARBA00004651"/>
    </source>
</evidence>
<proteinExistence type="inferred from homology"/>
<organism evidence="10 11">
    <name type="scientific">Gordonia mangrovi</name>
    <dbReference type="NCBI Taxonomy" id="2665643"/>
    <lineage>
        <taxon>Bacteria</taxon>
        <taxon>Bacillati</taxon>
        <taxon>Actinomycetota</taxon>
        <taxon>Actinomycetes</taxon>
        <taxon>Mycobacteriales</taxon>
        <taxon>Gordoniaceae</taxon>
        <taxon>Gordonia</taxon>
    </lineage>
</organism>
<dbReference type="RefSeq" id="WP_160901053.1">
    <property type="nucleotide sequence ID" value="NZ_CP102850.1"/>
</dbReference>
<feature type="transmembrane region" description="Helical" evidence="8">
    <location>
        <begin position="250"/>
        <end position="272"/>
    </location>
</feature>
<reference evidence="10 11" key="1">
    <citation type="submission" date="2019-11" db="EMBL/GenBank/DDBJ databases">
        <title>Gordonia sp. nov., a novel actinobacterium isolated from mangrove soil in Hainan.</title>
        <authorList>
            <person name="Huang X."/>
            <person name="Xie Y."/>
            <person name="Chu X."/>
            <person name="Xiao K."/>
        </authorList>
    </citation>
    <scope>NUCLEOTIDE SEQUENCE [LARGE SCALE GENOMIC DNA]</scope>
    <source>
        <strain evidence="10 11">HNM0687</strain>
    </source>
</reference>
<feature type="transmembrane region" description="Helical" evidence="8">
    <location>
        <begin position="363"/>
        <end position="384"/>
    </location>
</feature>
<keyword evidence="11" id="KW-1185">Reference proteome</keyword>
<feature type="region of interest" description="Disordered" evidence="7">
    <location>
        <begin position="1"/>
        <end position="30"/>
    </location>
</feature>
<sequence length="496" mass="51750">MGRHESTDDTEKSSGDEVVSEASVPEAEAGSTIAEVLRSPRFWLAPLILVVVIMSLMAAVYMGAVADPQKNLHDFPIALVNEDRGGEVDNPDGTTTTQNFGAEVADGVVSAAAASGIAVERTDRVTALGELNSGKTYGVVVIGPNFTNRAVALGRSAVLQAKPAPMAIDVFINRGSGTFASAVTTTFADEMSEQVNAQVGERLVATVRQTLVAADVPFSGAAQLALANPVDVRVIEPTPLPDGSGNGLSAFYYTLLLILAGFTGAMMVSVVVDGILGQTPIEYGPFYQLRQRLAISRWGTLATKWTIMVFVALVQSGLYIAVCAAVGTSLPNAFSLWMFSVLVITAVGVSASSMMAVFGNPGLILNLIFFVILGLPSSGGTVPLEASPRIFAWIAAIEPMHLVYLGCRAILYFDADLDAGLGRSVIQCLIGLLVGIALGLGGTKLYDRKGWHRFPGGMTLPPRLARFADGGGPATITTPSPAHVAAVSADRPADPG</sequence>
<dbReference type="GO" id="GO:0005886">
    <property type="term" value="C:plasma membrane"/>
    <property type="evidence" value="ECO:0007669"/>
    <property type="project" value="UniProtKB-SubCell"/>
</dbReference>
<keyword evidence="4 8" id="KW-0812">Transmembrane</keyword>
<comment type="subcellular location">
    <subcellularLocation>
        <location evidence="1">Cell membrane</location>
        <topology evidence="1">Multi-pass membrane protein</topology>
    </subcellularLocation>
</comment>
<keyword evidence="5 8" id="KW-1133">Transmembrane helix</keyword>
<feature type="compositionally biased region" description="Basic and acidic residues" evidence="7">
    <location>
        <begin position="1"/>
        <end position="15"/>
    </location>
</feature>
<feature type="transmembrane region" description="Helical" evidence="8">
    <location>
        <begin position="334"/>
        <end position="357"/>
    </location>
</feature>
<evidence type="ECO:0000256" key="4">
    <source>
        <dbReference type="ARBA" id="ARBA00022692"/>
    </source>
</evidence>
<evidence type="ECO:0000256" key="5">
    <source>
        <dbReference type="ARBA" id="ARBA00022989"/>
    </source>
</evidence>
<feature type="transmembrane region" description="Helical" evidence="8">
    <location>
        <begin position="305"/>
        <end position="327"/>
    </location>
</feature>
<evidence type="ECO:0000256" key="8">
    <source>
        <dbReference type="SAM" id="Phobius"/>
    </source>
</evidence>
<protein>
    <submittedName>
        <fullName evidence="10">DUF3533 domain-containing protein</fullName>
    </submittedName>
</protein>
<dbReference type="AlphaFoldDB" id="A0A6L7GNP6"/>
<dbReference type="Pfam" id="PF12051">
    <property type="entry name" value="DUF3533"/>
    <property type="match status" value="1"/>
</dbReference>
<name>A0A6L7GNP6_9ACTN</name>
<feature type="transmembrane region" description="Helical" evidence="8">
    <location>
        <begin position="424"/>
        <end position="443"/>
    </location>
</feature>
<evidence type="ECO:0000313" key="10">
    <source>
        <dbReference type="EMBL" id="MXP20997.1"/>
    </source>
</evidence>
<feature type="compositionally biased region" description="Low complexity" evidence="7">
    <location>
        <begin position="20"/>
        <end position="30"/>
    </location>
</feature>
<gene>
    <name evidence="10" type="ORF">GIY30_06455</name>
</gene>